<dbReference type="Proteomes" id="UP000327157">
    <property type="component" value="Unassembled WGS sequence"/>
</dbReference>
<feature type="domain" description="Reverse transcriptase Ty1/copia-type" evidence="1">
    <location>
        <begin position="35"/>
        <end position="79"/>
    </location>
</feature>
<evidence type="ECO:0000313" key="2">
    <source>
        <dbReference type="EMBL" id="KAB2620564.1"/>
    </source>
</evidence>
<sequence>MGTSCEELAKRLTVGRVPRIWRQCLKTRRQRFQVLNENIHMVQPPGFVEVGKEHMVCKLRKSIYGLKQASRQWFRKFDEKGHLQWHKMNLHPQQFKTSSKAANIKTQVGDSRSEIFMPRGCHKWCNFQINIPKAMVLRRWGTVVCAQGGGTYLGAEGKAPHKTLMRAPQHQIR</sequence>
<proteinExistence type="predicted"/>
<keyword evidence="3" id="KW-1185">Reference proteome</keyword>
<dbReference type="EMBL" id="SMOL01000320">
    <property type="protein sequence ID" value="KAB2620564.1"/>
    <property type="molecule type" value="Genomic_DNA"/>
</dbReference>
<protein>
    <recommendedName>
        <fullName evidence="1">Reverse transcriptase Ty1/copia-type domain-containing protein</fullName>
    </recommendedName>
</protein>
<dbReference type="OrthoDB" id="1747567at2759"/>
<reference evidence="2 3" key="2">
    <citation type="submission" date="2019-11" db="EMBL/GenBank/DDBJ databases">
        <title>A de novo genome assembly of a pear dwarfing rootstock.</title>
        <authorList>
            <person name="Wang F."/>
            <person name="Wang J."/>
            <person name="Li S."/>
            <person name="Zhang Y."/>
            <person name="Fang M."/>
            <person name="Ma L."/>
            <person name="Zhao Y."/>
            <person name="Jiang S."/>
        </authorList>
    </citation>
    <scope>NUCLEOTIDE SEQUENCE [LARGE SCALE GENOMIC DNA]</scope>
    <source>
        <strain evidence="2">S2</strain>
        <tissue evidence="2">Leaf</tissue>
    </source>
</reference>
<dbReference type="AlphaFoldDB" id="A0A5N5HBQ3"/>
<organism evidence="2 3">
    <name type="scientific">Pyrus ussuriensis x Pyrus communis</name>
    <dbReference type="NCBI Taxonomy" id="2448454"/>
    <lineage>
        <taxon>Eukaryota</taxon>
        <taxon>Viridiplantae</taxon>
        <taxon>Streptophyta</taxon>
        <taxon>Embryophyta</taxon>
        <taxon>Tracheophyta</taxon>
        <taxon>Spermatophyta</taxon>
        <taxon>Magnoliopsida</taxon>
        <taxon>eudicotyledons</taxon>
        <taxon>Gunneridae</taxon>
        <taxon>Pentapetalae</taxon>
        <taxon>rosids</taxon>
        <taxon>fabids</taxon>
        <taxon>Rosales</taxon>
        <taxon>Rosaceae</taxon>
        <taxon>Amygdaloideae</taxon>
        <taxon>Maleae</taxon>
        <taxon>Pyrus</taxon>
    </lineage>
</organism>
<comment type="caution">
    <text evidence="2">The sequence shown here is derived from an EMBL/GenBank/DDBJ whole genome shotgun (WGS) entry which is preliminary data.</text>
</comment>
<evidence type="ECO:0000313" key="3">
    <source>
        <dbReference type="Proteomes" id="UP000327157"/>
    </source>
</evidence>
<name>A0A5N5HBQ3_9ROSA</name>
<accession>A0A5N5HBQ3</accession>
<evidence type="ECO:0000259" key="1">
    <source>
        <dbReference type="Pfam" id="PF07727"/>
    </source>
</evidence>
<dbReference type="InterPro" id="IPR013103">
    <property type="entry name" value="RVT_2"/>
</dbReference>
<dbReference type="Pfam" id="PF07727">
    <property type="entry name" value="RVT_2"/>
    <property type="match status" value="1"/>
</dbReference>
<reference evidence="2 3" key="1">
    <citation type="submission" date="2019-09" db="EMBL/GenBank/DDBJ databases">
        <authorList>
            <person name="Ou C."/>
        </authorList>
    </citation>
    <scope>NUCLEOTIDE SEQUENCE [LARGE SCALE GENOMIC DNA]</scope>
    <source>
        <strain evidence="2">S2</strain>
        <tissue evidence="2">Leaf</tissue>
    </source>
</reference>
<gene>
    <name evidence="2" type="ORF">D8674_041020</name>
</gene>